<gene>
    <name evidence="1" type="ORF">FMOSSE_LOCUS10726</name>
</gene>
<proteinExistence type="predicted"/>
<comment type="caution">
    <text evidence="1">The sequence shown here is derived from an EMBL/GenBank/DDBJ whole genome shotgun (WGS) entry which is preliminary data.</text>
</comment>
<accession>A0A9N9DC05</accession>
<dbReference type="Proteomes" id="UP000789375">
    <property type="component" value="Unassembled WGS sequence"/>
</dbReference>
<organism evidence="1 2">
    <name type="scientific">Funneliformis mosseae</name>
    <name type="common">Endomycorrhizal fungus</name>
    <name type="synonym">Glomus mosseae</name>
    <dbReference type="NCBI Taxonomy" id="27381"/>
    <lineage>
        <taxon>Eukaryota</taxon>
        <taxon>Fungi</taxon>
        <taxon>Fungi incertae sedis</taxon>
        <taxon>Mucoromycota</taxon>
        <taxon>Glomeromycotina</taxon>
        <taxon>Glomeromycetes</taxon>
        <taxon>Glomerales</taxon>
        <taxon>Glomeraceae</taxon>
        <taxon>Funneliformis</taxon>
    </lineage>
</organism>
<evidence type="ECO:0000313" key="2">
    <source>
        <dbReference type="Proteomes" id="UP000789375"/>
    </source>
</evidence>
<name>A0A9N9DC05_FUNMO</name>
<dbReference type="EMBL" id="CAJVPP010003722">
    <property type="protein sequence ID" value="CAG8635784.1"/>
    <property type="molecule type" value="Genomic_DNA"/>
</dbReference>
<protein>
    <submittedName>
        <fullName evidence="1">9969_t:CDS:1</fullName>
    </submittedName>
</protein>
<sequence>MPKIFKAYNQKINLNNLDFEGVSFTSIFLVKVNDIGKDVSNSKFKEVDKRFKEELLIQNTSVQLGWLIDLQHK</sequence>
<dbReference type="AlphaFoldDB" id="A0A9N9DC05"/>
<keyword evidence="2" id="KW-1185">Reference proteome</keyword>
<reference evidence="1" key="1">
    <citation type="submission" date="2021-06" db="EMBL/GenBank/DDBJ databases">
        <authorList>
            <person name="Kallberg Y."/>
            <person name="Tangrot J."/>
            <person name="Rosling A."/>
        </authorList>
    </citation>
    <scope>NUCLEOTIDE SEQUENCE</scope>
    <source>
        <strain evidence="1">87-6 pot B 2015</strain>
    </source>
</reference>
<evidence type="ECO:0000313" key="1">
    <source>
        <dbReference type="EMBL" id="CAG8635784.1"/>
    </source>
</evidence>